<dbReference type="PANTHER" id="PTHR11109">
    <property type="entry name" value="GTP CYCLOHYDROLASE I"/>
    <property type="match status" value="1"/>
</dbReference>
<keyword evidence="5 6" id="KW-0378">Hydrolase</keyword>
<dbReference type="GO" id="GO:0003934">
    <property type="term" value="F:GTP cyclohydrolase I activity"/>
    <property type="evidence" value="ECO:0007669"/>
    <property type="project" value="UniProtKB-UniRule"/>
</dbReference>
<dbReference type="Pfam" id="PF01227">
    <property type="entry name" value="GTP_cyclohydroI"/>
    <property type="match status" value="1"/>
</dbReference>
<keyword evidence="6" id="KW-0479">Metal-binding</keyword>
<comment type="catalytic activity">
    <reaction evidence="1 6">
        <text>GTP + H2O = 7,8-dihydroneopterin 3'-triphosphate + formate + H(+)</text>
        <dbReference type="Rhea" id="RHEA:17473"/>
        <dbReference type="ChEBI" id="CHEBI:15377"/>
        <dbReference type="ChEBI" id="CHEBI:15378"/>
        <dbReference type="ChEBI" id="CHEBI:15740"/>
        <dbReference type="ChEBI" id="CHEBI:37565"/>
        <dbReference type="ChEBI" id="CHEBI:58462"/>
        <dbReference type="EC" id="3.5.4.16"/>
    </reaction>
</comment>
<dbReference type="EC" id="3.5.4.16" evidence="6"/>
<dbReference type="InterPro" id="IPR043134">
    <property type="entry name" value="GTP-CH-I_N"/>
</dbReference>
<evidence type="ECO:0000313" key="8">
    <source>
        <dbReference type="EMBL" id="KJK50451.1"/>
    </source>
</evidence>
<dbReference type="InterPro" id="IPR020602">
    <property type="entry name" value="GTP_CycHdrlase_I_dom"/>
</dbReference>
<dbReference type="InterPro" id="IPR001474">
    <property type="entry name" value="GTP_CycHdrlase_I"/>
</dbReference>
<keyword evidence="4 6" id="KW-0554">One-carbon metabolism</keyword>
<dbReference type="EMBL" id="JYJG01000059">
    <property type="protein sequence ID" value="KJK50451.1"/>
    <property type="molecule type" value="Genomic_DNA"/>
</dbReference>
<evidence type="ECO:0000256" key="6">
    <source>
        <dbReference type="HAMAP-Rule" id="MF_00223"/>
    </source>
</evidence>
<dbReference type="GO" id="GO:0046654">
    <property type="term" value="P:tetrahydrofolate biosynthetic process"/>
    <property type="evidence" value="ECO:0007669"/>
    <property type="project" value="UniProtKB-UniRule"/>
</dbReference>
<keyword evidence="6" id="KW-0342">GTP-binding</keyword>
<evidence type="ECO:0000256" key="5">
    <source>
        <dbReference type="ARBA" id="ARBA00022801"/>
    </source>
</evidence>
<dbReference type="PATRIC" id="fig|68170.10.peg.947"/>
<organism evidence="8 9">
    <name type="scientific">Lentzea aerocolonigenes</name>
    <name type="common">Lechevalieria aerocolonigenes</name>
    <name type="synonym">Saccharothrix aerocolonigenes</name>
    <dbReference type="NCBI Taxonomy" id="68170"/>
    <lineage>
        <taxon>Bacteria</taxon>
        <taxon>Bacillati</taxon>
        <taxon>Actinomycetota</taxon>
        <taxon>Actinomycetes</taxon>
        <taxon>Pseudonocardiales</taxon>
        <taxon>Pseudonocardiaceae</taxon>
        <taxon>Lentzea</taxon>
    </lineage>
</organism>
<dbReference type="UniPathway" id="UPA00848">
    <property type="reaction ID" value="UER00151"/>
</dbReference>
<feature type="binding site" evidence="6">
    <location>
        <position position="103"/>
    </location>
    <ligand>
        <name>Zn(2+)</name>
        <dbReference type="ChEBI" id="CHEBI:29105"/>
    </ligand>
</feature>
<dbReference type="GO" id="GO:0005525">
    <property type="term" value="F:GTP binding"/>
    <property type="evidence" value="ECO:0007669"/>
    <property type="project" value="UniProtKB-KW"/>
</dbReference>
<comment type="subunit">
    <text evidence="6">Homopolymer.</text>
</comment>
<evidence type="ECO:0000256" key="1">
    <source>
        <dbReference type="ARBA" id="ARBA00001052"/>
    </source>
</evidence>
<protein>
    <recommendedName>
        <fullName evidence="6">GTP cyclohydrolase 1</fullName>
        <ecNumber evidence="6">3.5.4.16</ecNumber>
    </recommendedName>
    <alternativeName>
        <fullName evidence="6">GTP cyclohydrolase I</fullName>
        <shortName evidence="6">GTP-CH-I</shortName>
    </alternativeName>
</protein>
<comment type="caution">
    <text evidence="8">The sequence shown here is derived from an EMBL/GenBank/DDBJ whole genome shotgun (WGS) entry which is preliminary data.</text>
</comment>
<dbReference type="InterPro" id="IPR018234">
    <property type="entry name" value="GTP_CycHdrlase_I_CS"/>
</dbReference>
<evidence type="ECO:0000256" key="3">
    <source>
        <dbReference type="ARBA" id="ARBA00008085"/>
    </source>
</evidence>
<sequence length="214" mass="23385">MNDHKDLVAARLLSSRDTEVRTTGTVDLARIEDAVRDILVAVGEDPDRHGLKETPKRVAHAYAELFAGLRVDPIDALGTTFEEGHQELVMVCDIEVQSFCEHHLLPFIGKAHIGYVPGLSGCVAGLSKLARLVDIYARRPQVQERLTTQIADCLHAALDAAGVIVVIECEHTCMTMRGIRKAGARTITSAVRGTLQSDPRTRNEAMELLRRGAA</sequence>
<dbReference type="GO" id="GO:0006729">
    <property type="term" value="P:tetrahydrobiopterin biosynthetic process"/>
    <property type="evidence" value="ECO:0007669"/>
    <property type="project" value="TreeGrafter"/>
</dbReference>
<dbReference type="NCBIfam" id="NF006825">
    <property type="entry name" value="PRK09347.1-2"/>
    <property type="match status" value="1"/>
</dbReference>
<dbReference type="PANTHER" id="PTHR11109:SF7">
    <property type="entry name" value="GTP CYCLOHYDROLASE 1"/>
    <property type="match status" value="1"/>
</dbReference>
<name>A0A0F0H6I0_LENAE</name>
<dbReference type="FunFam" id="3.30.1130.10:FF:000001">
    <property type="entry name" value="GTP cyclohydrolase 1"/>
    <property type="match status" value="1"/>
</dbReference>
<dbReference type="Gene3D" id="3.30.1130.10">
    <property type="match status" value="1"/>
</dbReference>
<evidence type="ECO:0000259" key="7">
    <source>
        <dbReference type="Pfam" id="PF01227"/>
    </source>
</evidence>
<evidence type="ECO:0000256" key="2">
    <source>
        <dbReference type="ARBA" id="ARBA00005080"/>
    </source>
</evidence>
<keyword evidence="9" id="KW-1185">Reference proteome</keyword>
<dbReference type="InterPro" id="IPR043133">
    <property type="entry name" value="GTP-CH-I_C/QueF"/>
</dbReference>
<dbReference type="GO" id="GO:0005737">
    <property type="term" value="C:cytoplasm"/>
    <property type="evidence" value="ECO:0007669"/>
    <property type="project" value="TreeGrafter"/>
</dbReference>
<dbReference type="NCBIfam" id="NF006826">
    <property type="entry name" value="PRK09347.1-3"/>
    <property type="match status" value="1"/>
</dbReference>
<feature type="binding site" evidence="6">
    <location>
        <position position="173"/>
    </location>
    <ligand>
        <name>Zn(2+)</name>
        <dbReference type="ChEBI" id="CHEBI:29105"/>
    </ligand>
</feature>
<dbReference type="NCBIfam" id="TIGR00063">
    <property type="entry name" value="folE"/>
    <property type="match status" value="1"/>
</dbReference>
<dbReference type="HAMAP" id="MF_00223">
    <property type="entry name" value="FolE"/>
    <property type="match status" value="1"/>
</dbReference>
<dbReference type="AlphaFoldDB" id="A0A0F0H6I0"/>
<dbReference type="Gene3D" id="1.10.286.10">
    <property type="match status" value="1"/>
</dbReference>
<accession>A0A0F0H6I0</accession>
<dbReference type="Proteomes" id="UP000033393">
    <property type="component" value="Unassembled WGS sequence"/>
</dbReference>
<evidence type="ECO:0000256" key="4">
    <source>
        <dbReference type="ARBA" id="ARBA00022563"/>
    </source>
</evidence>
<dbReference type="SUPFAM" id="SSF55620">
    <property type="entry name" value="Tetrahydrobiopterin biosynthesis enzymes-like"/>
    <property type="match status" value="1"/>
</dbReference>
<gene>
    <name evidence="6" type="primary">folE</name>
    <name evidence="8" type="ORF">UK23_10700</name>
</gene>
<dbReference type="GO" id="GO:0006730">
    <property type="term" value="P:one-carbon metabolic process"/>
    <property type="evidence" value="ECO:0007669"/>
    <property type="project" value="UniProtKB-UniRule"/>
</dbReference>
<dbReference type="PROSITE" id="PS00860">
    <property type="entry name" value="GTP_CYCLOHYDROL_1_2"/>
    <property type="match status" value="1"/>
</dbReference>
<dbReference type="GO" id="GO:0008270">
    <property type="term" value="F:zinc ion binding"/>
    <property type="evidence" value="ECO:0007669"/>
    <property type="project" value="UniProtKB-UniRule"/>
</dbReference>
<feature type="domain" description="GTP cyclohydrolase I" evidence="7">
    <location>
        <begin position="31"/>
        <end position="209"/>
    </location>
</feature>
<reference evidence="8 9" key="1">
    <citation type="submission" date="2015-02" db="EMBL/GenBank/DDBJ databases">
        <authorList>
            <person name="Ju K.-S."/>
            <person name="Doroghazi J.R."/>
            <person name="Metcalf W."/>
        </authorList>
    </citation>
    <scope>NUCLEOTIDE SEQUENCE [LARGE SCALE GENOMIC DNA]</scope>
    <source>
        <strain evidence="8 9">NRRL B-16140</strain>
    </source>
</reference>
<comment type="similarity">
    <text evidence="3 6">Belongs to the GTP cyclohydrolase I family.</text>
</comment>
<comment type="pathway">
    <text evidence="2 6">Cofactor biosynthesis; 7,8-dihydroneopterin triphosphate biosynthesis; 7,8-dihydroneopterin triphosphate from GTP: step 1/1.</text>
</comment>
<keyword evidence="6" id="KW-0547">Nucleotide-binding</keyword>
<proteinExistence type="inferred from homology"/>
<keyword evidence="6" id="KW-0862">Zinc</keyword>
<dbReference type="FunFam" id="1.10.286.10:FF:000001">
    <property type="entry name" value="GTP cyclohydrolase 1"/>
    <property type="match status" value="1"/>
</dbReference>
<evidence type="ECO:0000313" key="9">
    <source>
        <dbReference type="Proteomes" id="UP000033393"/>
    </source>
</evidence>
<feature type="binding site" evidence="6">
    <location>
        <position position="100"/>
    </location>
    <ligand>
        <name>Zn(2+)</name>
        <dbReference type="ChEBI" id="CHEBI:29105"/>
    </ligand>
</feature>